<organism evidence="1 2">
    <name type="scientific">Dreissena polymorpha</name>
    <name type="common">Zebra mussel</name>
    <name type="synonym">Mytilus polymorpha</name>
    <dbReference type="NCBI Taxonomy" id="45954"/>
    <lineage>
        <taxon>Eukaryota</taxon>
        <taxon>Metazoa</taxon>
        <taxon>Spiralia</taxon>
        <taxon>Lophotrochozoa</taxon>
        <taxon>Mollusca</taxon>
        <taxon>Bivalvia</taxon>
        <taxon>Autobranchia</taxon>
        <taxon>Heteroconchia</taxon>
        <taxon>Euheterodonta</taxon>
        <taxon>Imparidentia</taxon>
        <taxon>Neoheterodontei</taxon>
        <taxon>Myida</taxon>
        <taxon>Dreissenoidea</taxon>
        <taxon>Dreissenidae</taxon>
        <taxon>Dreissena</taxon>
    </lineage>
</organism>
<dbReference type="AlphaFoldDB" id="A0A9D4C6W1"/>
<comment type="caution">
    <text evidence="1">The sequence shown here is derived from an EMBL/GenBank/DDBJ whole genome shotgun (WGS) entry which is preliminary data.</text>
</comment>
<dbReference type="EMBL" id="JAIWYP010000013">
    <property type="protein sequence ID" value="KAH3718330.1"/>
    <property type="molecule type" value="Genomic_DNA"/>
</dbReference>
<evidence type="ECO:0000313" key="1">
    <source>
        <dbReference type="EMBL" id="KAH3718330.1"/>
    </source>
</evidence>
<accession>A0A9D4C6W1</accession>
<dbReference type="InterPro" id="IPR018490">
    <property type="entry name" value="cNMP-bd_dom_sf"/>
</dbReference>
<reference evidence="1" key="2">
    <citation type="submission" date="2020-11" db="EMBL/GenBank/DDBJ databases">
        <authorList>
            <person name="McCartney M.A."/>
            <person name="Auch B."/>
            <person name="Kono T."/>
            <person name="Mallez S."/>
            <person name="Becker A."/>
            <person name="Gohl D.M."/>
            <person name="Silverstein K.A.T."/>
            <person name="Koren S."/>
            <person name="Bechman K.B."/>
            <person name="Herman A."/>
            <person name="Abrahante J.E."/>
            <person name="Garbe J."/>
        </authorList>
    </citation>
    <scope>NUCLEOTIDE SEQUENCE</scope>
    <source>
        <strain evidence="1">Duluth1</strain>
        <tissue evidence="1">Whole animal</tissue>
    </source>
</reference>
<reference evidence="1" key="1">
    <citation type="journal article" date="2019" name="bioRxiv">
        <title>The Genome of the Zebra Mussel, Dreissena polymorpha: A Resource for Invasive Species Research.</title>
        <authorList>
            <person name="McCartney M.A."/>
            <person name="Auch B."/>
            <person name="Kono T."/>
            <person name="Mallez S."/>
            <person name="Zhang Y."/>
            <person name="Obille A."/>
            <person name="Becker A."/>
            <person name="Abrahante J.E."/>
            <person name="Garbe J."/>
            <person name="Badalamenti J.P."/>
            <person name="Herman A."/>
            <person name="Mangelson H."/>
            <person name="Liachko I."/>
            <person name="Sullivan S."/>
            <person name="Sone E.D."/>
            <person name="Koren S."/>
            <person name="Silverstein K.A.T."/>
            <person name="Beckman K.B."/>
            <person name="Gohl D.M."/>
        </authorList>
    </citation>
    <scope>NUCLEOTIDE SEQUENCE</scope>
    <source>
        <strain evidence="1">Duluth1</strain>
        <tissue evidence="1">Whole animal</tissue>
    </source>
</reference>
<keyword evidence="2" id="KW-1185">Reference proteome</keyword>
<dbReference type="Proteomes" id="UP000828390">
    <property type="component" value="Unassembled WGS sequence"/>
</dbReference>
<name>A0A9D4C6W1_DREPO</name>
<gene>
    <name evidence="1" type="ORF">DPMN_061133</name>
</gene>
<sequence length="299" mass="35489">MRHMVQFPDFFVKEKRDVFQKGEPEPLRREETTLSQMVDHMRGSKSHRNLLAGMEPLTYIRRTDGYAAAEKVVHEKMVDICIIEEGEVISDFELLLGLEMNMFSVVCQTACTFFHLESKIFDRLIYKRSPHTLTMMKFLAERKLTRRIRSQQGQRMPILAPLLLKILDVRVVDPSEENKEGFEKLTLPTAKTIILPKTPMAQRQPKRSKTVLFDWFVQGKTPLLQPIDKDAIYYREMIQKRAQTREMLRKRNDQQEVKSLGRRIRDTYWFNLKEKKKAMNTMKRLKLEHSEVTQAERWK</sequence>
<evidence type="ECO:0000313" key="2">
    <source>
        <dbReference type="Proteomes" id="UP000828390"/>
    </source>
</evidence>
<protein>
    <submittedName>
        <fullName evidence="1">Uncharacterized protein</fullName>
    </submittedName>
</protein>
<dbReference type="SUPFAM" id="SSF51206">
    <property type="entry name" value="cAMP-binding domain-like"/>
    <property type="match status" value="1"/>
</dbReference>
<proteinExistence type="predicted"/>